<protein>
    <recommendedName>
        <fullName evidence="4 12">GPI mannosyltransferase 2</fullName>
        <ecNumber evidence="12">2.4.1.-</ecNumber>
    </recommendedName>
</protein>
<evidence type="ECO:0000256" key="4">
    <source>
        <dbReference type="ARBA" id="ARBA00013795"/>
    </source>
</evidence>
<feature type="transmembrane region" description="Helical" evidence="12">
    <location>
        <begin position="366"/>
        <end position="385"/>
    </location>
</feature>
<evidence type="ECO:0000256" key="6">
    <source>
        <dbReference type="ARBA" id="ARBA00022676"/>
    </source>
</evidence>
<gene>
    <name evidence="13" type="ORF">N7468_006793</name>
</gene>
<dbReference type="GO" id="GO:0000009">
    <property type="term" value="F:alpha-1,6-mannosyltransferase activity"/>
    <property type="evidence" value="ECO:0007669"/>
    <property type="project" value="InterPro"/>
</dbReference>
<evidence type="ECO:0000256" key="9">
    <source>
        <dbReference type="ARBA" id="ARBA00022824"/>
    </source>
</evidence>
<dbReference type="GO" id="GO:0005789">
    <property type="term" value="C:endoplasmic reticulum membrane"/>
    <property type="evidence" value="ECO:0007669"/>
    <property type="project" value="UniProtKB-SubCell"/>
</dbReference>
<dbReference type="EMBL" id="JAPQKS010000005">
    <property type="protein sequence ID" value="KAJ5225568.1"/>
    <property type="molecule type" value="Genomic_DNA"/>
</dbReference>
<keyword evidence="11 12" id="KW-0472">Membrane</keyword>
<dbReference type="PANTHER" id="PTHR12468">
    <property type="entry name" value="GPI MANNOSYLTRANSFERASE 2"/>
    <property type="match status" value="1"/>
</dbReference>
<evidence type="ECO:0000256" key="1">
    <source>
        <dbReference type="ARBA" id="ARBA00004477"/>
    </source>
</evidence>
<organism evidence="13 14">
    <name type="scientific">Penicillium chermesinum</name>
    <dbReference type="NCBI Taxonomy" id="63820"/>
    <lineage>
        <taxon>Eukaryota</taxon>
        <taxon>Fungi</taxon>
        <taxon>Dikarya</taxon>
        <taxon>Ascomycota</taxon>
        <taxon>Pezizomycotina</taxon>
        <taxon>Eurotiomycetes</taxon>
        <taxon>Eurotiomycetidae</taxon>
        <taxon>Eurotiales</taxon>
        <taxon>Aspergillaceae</taxon>
        <taxon>Penicillium</taxon>
    </lineage>
</organism>
<dbReference type="Pfam" id="PF04188">
    <property type="entry name" value="Mannosyl_trans2"/>
    <property type="match status" value="1"/>
</dbReference>
<comment type="similarity">
    <text evidence="3 12">Belongs to the PIGV family.</text>
</comment>
<evidence type="ECO:0000256" key="5">
    <source>
        <dbReference type="ARBA" id="ARBA00022502"/>
    </source>
</evidence>
<dbReference type="OrthoDB" id="10252502at2759"/>
<evidence type="ECO:0000256" key="12">
    <source>
        <dbReference type="RuleBase" id="RU363112"/>
    </source>
</evidence>
<keyword evidence="6 12" id="KW-0328">Glycosyltransferase</keyword>
<evidence type="ECO:0000256" key="8">
    <source>
        <dbReference type="ARBA" id="ARBA00022692"/>
    </source>
</evidence>
<dbReference type="Proteomes" id="UP001150941">
    <property type="component" value="Unassembled WGS sequence"/>
</dbReference>
<feature type="transmembrane region" description="Helical" evidence="12">
    <location>
        <begin position="327"/>
        <end position="346"/>
    </location>
</feature>
<dbReference type="GO" id="GO:0004376">
    <property type="term" value="F:GPI mannosyltransferase activity"/>
    <property type="evidence" value="ECO:0007669"/>
    <property type="project" value="InterPro"/>
</dbReference>
<keyword evidence="8 12" id="KW-0812">Transmembrane</keyword>
<evidence type="ECO:0000256" key="7">
    <source>
        <dbReference type="ARBA" id="ARBA00022679"/>
    </source>
</evidence>
<reference evidence="13" key="2">
    <citation type="journal article" date="2023" name="IMA Fungus">
        <title>Comparative genomic study of the Penicillium genus elucidates a diverse pangenome and 15 lateral gene transfer events.</title>
        <authorList>
            <person name="Petersen C."/>
            <person name="Sorensen T."/>
            <person name="Nielsen M.R."/>
            <person name="Sondergaard T.E."/>
            <person name="Sorensen J.L."/>
            <person name="Fitzpatrick D.A."/>
            <person name="Frisvad J.C."/>
            <person name="Nielsen K.L."/>
        </authorList>
    </citation>
    <scope>NUCLEOTIDE SEQUENCE</scope>
    <source>
        <strain evidence="13">IBT 19713</strain>
    </source>
</reference>
<name>A0A9W9NT90_9EURO</name>
<evidence type="ECO:0000256" key="10">
    <source>
        <dbReference type="ARBA" id="ARBA00022989"/>
    </source>
</evidence>
<keyword evidence="14" id="KW-1185">Reference proteome</keyword>
<keyword evidence="9 12" id="KW-0256">Endoplasmic reticulum</keyword>
<reference evidence="13" key="1">
    <citation type="submission" date="2022-11" db="EMBL/GenBank/DDBJ databases">
        <authorList>
            <person name="Petersen C."/>
        </authorList>
    </citation>
    <scope>NUCLEOTIDE SEQUENCE</scope>
    <source>
        <strain evidence="13">IBT 19713</strain>
    </source>
</reference>
<dbReference type="AlphaFoldDB" id="A0A9W9NT90"/>
<feature type="transmembrane region" description="Helical" evidence="12">
    <location>
        <begin position="260"/>
        <end position="283"/>
    </location>
</feature>
<evidence type="ECO:0000313" key="13">
    <source>
        <dbReference type="EMBL" id="KAJ5225568.1"/>
    </source>
</evidence>
<evidence type="ECO:0000256" key="2">
    <source>
        <dbReference type="ARBA" id="ARBA00004687"/>
    </source>
</evidence>
<accession>A0A9W9NT90</accession>
<dbReference type="GO" id="GO:0006506">
    <property type="term" value="P:GPI anchor biosynthetic process"/>
    <property type="evidence" value="ECO:0007669"/>
    <property type="project" value="UniProtKB-KW"/>
</dbReference>
<keyword evidence="5 12" id="KW-0337">GPI-anchor biosynthesis</keyword>
<keyword evidence="10 12" id="KW-1133">Transmembrane helix</keyword>
<evidence type="ECO:0000256" key="3">
    <source>
        <dbReference type="ARBA" id="ARBA00008698"/>
    </source>
</evidence>
<dbReference type="RefSeq" id="XP_058328979.1">
    <property type="nucleotide sequence ID" value="XM_058476089.1"/>
</dbReference>
<dbReference type="InterPro" id="IPR007315">
    <property type="entry name" value="PIG-V/Gpi18"/>
</dbReference>
<feature type="transmembrane region" description="Helical" evidence="12">
    <location>
        <begin position="303"/>
        <end position="320"/>
    </location>
</feature>
<dbReference type="EC" id="2.4.1.-" evidence="12"/>
<evidence type="ECO:0000256" key="11">
    <source>
        <dbReference type="ARBA" id="ARBA00023136"/>
    </source>
</evidence>
<dbReference type="GO" id="GO:0031501">
    <property type="term" value="C:mannosyltransferase complex"/>
    <property type="evidence" value="ECO:0007669"/>
    <property type="project" value="TreeGrafter"/>
</dbReference>
<sequence length="450" mass="49402">MASSPRRPISASLLRLDNPIRSLTLAFLVWKPLVFIAVVACPGSGYDTSTALIHHENARLTTSLPWQLKFARWDSIYFLHTAENGYVFEQEWAFGFPRVLGLFVSGIRRSGGTGGPYYNCIGGHCLVPCRALPVCGSLVLALGQYFRSCDISSEVNLFPVGRLAYYLSRGAFLSAPYGESTFSFLNISGFYLYSCSLIAEQNGGAALRDVYILGAALLFAIATTVRSNGLLSGFLFAYDVLFLSWVILTQGPSVKSVRRLLVTGIGGATVAMGTLIPQVIAYRAYCLTETDLRPWCTWTLPSIYTWVQGFYWNVGFLRYWTISNVPLFLVAAPVLTLMVVSSLWALQTPPSLGLEPGKQSPSPLTPGSMLFRLAVPQGLLAVLAMTSYHVQIVNRICSGYPVFYWYLASNAMDSLKDYRKGHRNLTVTAQAMVGYALIQAVLFGSFLPPA</sequence>
<feature type="transmembrane region" description="Helical" evidence="12">
    <location>
        <begin position="230"/>
        <end position="248"/>
    </location>
</feature>
<keyword evidence="7 12" id="KW-0808">Transferase</keyword>
<evidence type="ECO:0000313" key="14">
    <source>
        <dbReference type="Proteomes" id="UP001150941"/>
    </source>
</evidence>
<proteinExistence type="inferred from homology"/>
<comment type="subcellular location">
    <subcellularLocation>
        <location evidence="1 12">Endoplasmic reticulum membrane</location>
        <topology evidence="1 12">Multi-pass membrane protein</topology>
    </subcellularLocation>
</comment>
<dbReference type="PANTHER" id="PTHR12468:SF2">
    <property type="entry name" value="GPI MANNOSYLTRANSFERASE 2"/>
    <property type="match status" value="1"/>
</dbReference>
<feature type="transmembrane region" description="Helical" evidence="12">
    <location>
        <begin position="425"/>
        <end position="447"/>
    </location>
</feature>
<comment type="caution">
    <text evidence="12">Lacks conserved residue(s) required for the propagation of feature annotation.</text>
</comment>
<dbReference type="GeneID" id="83203392"/>
<comment type="function">
    <text evidence="12">Mannosyltransferase involved in glycosylphosphatidylinositol-anchor biosynthesis.</text>
</comment>
<comment type="caution">
    <text evidence="13">The sequence shown here is derived from an EMBL/GenBank/DDBJ whole genome shotgun (WGS) entry which is preliminary data.</text>
</comment>
<comment type="pathway">
    <text evidence="2 12">Glycolipid biosynthesis; glycosylphosphatidylinositol-anchor biosynthesis.</text>
</comment>